<dbReference type="SUPFAM" id="SSF50978">
    <property type="entry name" value="WD40 repeat-like"/>
    <property type="match status" value="1"/>
</dbReference>
<evidence type="ECO:0000256" key="3">
    <source>
        <dbReference type="ARBA" id="ARBA00022737"/>
    </source>
</evidence>
<reference evidence="8" key="1">
    <citation type="submission" date="2021-01" db="EMBL/GenBank/DDBJ databases">
        <authorList>
            <person name="Corre E."/>
            <person name="Pelletier E."/>
            <person name="Niang G."/>
            <person name="Scheremetjew M."/>
            <person name="Finn R."/>
            <person name="Kale V."/>
            <person name="Holt S."/>
            <person name="Cochrane G."/>
            <person name="Meng A."/>
            <person name="Brown T."/>
            <person name="Cohen L."/>
        </authorList>
    </citation>
    <scope>NUCLEOTIDE SEQUENCE</scope>
    <source>
        <strain evidence="8">CCMP3124</strain>
    </source>
</reference>
<dbReference type="PROSITE" id="PS50082">
    <property type="entry name" value="WD_REPEATS_2"/>
    <property type="match status" value="2"/>
</dbReference>
<dbReference type="SMART" id="SM00320">
    <property type="entry name" value="WD40"/>
    <property type="match status" value="5"/>
</dbReference>
<dbReference type="PANTHER" id="PTHR19877:SF13">
    <property type="entry name" value="SERINE-THREONINE KINASE RECEPTOR-ASSOCIATED PROTEIN"/>
    <property type="match status" value="1"/>
</dbReference>
<keyword evidence="3" id="KW-0677">Repeat</keyword>
<dbReference type="GO" id="GO:0000387">
    <property type="term" value="P:spliceosomal snRNP assembly"/>
    <property type="evidence" value="ECO:0007669"/>
    <property type="project" value="TreeGrafter"/>
</dbReference>
<organism evidence="8">
    <name type="scientific">Erythrolobus australicus</name>
    <dbReference type="NCBI Taxonomy" id="1077150"/>
    <lineage>
        <taxon>Eukaryota</taxon>
        <taxon>Rhodophyta</taxon>
        <taxon>Bangiophyceae</taxon>
        <taxon>Porphyridiales</taxon>
        <taxon>Porphyridiaceae</taxon>
        <taxon>Erythrolobus</taxon>
    </lineage>
</organism>
<dbReference type="InterPro" id="IPR001680">
    <property type="entry name" value="WD40_rpt"/>
</dbReference>
<dbReference type="PROSITE" id="PS50294">
    <property type="entry name" value="WD_REPEATS_REGION"/>
    <property type="match status" value="2"/>
</dbReference>
<feature type="repeat" description="WD" evidence="7">
    <location>
        <begin position="261"/>
        <end position="293"/>
    </location>
</feature>
<name>A0A7S1XI18_9RHOD</name>
<evidence type="ECO:0000256" key="6">
    <source>
        <dbReference type="ARBA" id="ARBA00040390"/>
    </source>
</evidence>
<feature type="repeat" description="WD" evidence="7">
    <location>
        <begin position="48"/>
        <end position="89"/>
    </location>
</feature>
<accession>A0A7S1XI18</accession>
<evidence type="ECO:0000256" key="1">
    <source>
        <dbReference type="ARBA" id="ARBA00022574"/>
    </source>
</evidence>
<keyword evidence="2" id="KW-0507">mRNA processing</keyword>
<keyword evidence="4" id="KW-0508">mRNA splicing</keyword>
<keyword evidence="1 7" id="KW-0853">WD repeat</keyword>
<evidence type="ECO:0000256" key="2">
    <source>
        <dbReference type="ARBA" id="ARBA00022664"/>
    </source>
</evidence>
<gene>
    <name evidence="8" type="ORF">EAUS1353_LOCUS252</name>
</gene>
<dbReference type="InterPro" id="IPR036322">
    <property type="entry name" value="WD40_repeat_dom_sf"/>
</dbReference>
<protein>
    <recommendedName>
        <fullName evidence="6">Serine-threonine kinase receptor-associated protein</fullName>
    </recommendedName>
</protein>
<dbReference type="EMBL" id="HBGI01000413">
    <property type="protein sequence ID" value="CAD9238523.1"/>
    <property type="molecule type" value="Transcribed_RNA"/>
</dbReference>
<dbReference type="Gene3D" id="2.130.10.10">
    <property type="entry name" value="YVTN repeat-like/Quinoprotein amine dehydrogenase"/>
    <property type="match status" value="1"/>
</dbReference>
<evidence type="ECO:0000256" key="5">
    <source>
        <dbReference type="ARBA" id="ARBA00038394"/>
    </source>
</evidence>
<evidence type="ECO:0000313" key="8">
    <source>
        <dbReference type="EMBL" id="CAD9238523.1"/>
    </source>
</evidence>
<dbReference type="PANTHER" id="PTHR19877">
    <property type="entry name" value="EUKARYOTIC TRANSLATION INITIATION FACTOR 3 SUBUNIT I"/>
    <property type="match status" value="1"/>
</dbReference>
<comment type="similarity">
    <text evidence="5">Belongs to the WD repeat STRAP family.</text>
</comment>
<dbReference type="Pfam" id="PF00400">
    <property type="entry name" value="WD40"/>
    <property type="match status" value="2"/>
</dbReference>
<dbReference type="GO" id="GO:0003723">
    <property type="term" value="F:RNA binding"/>
    <property type="evidence" value="ECO:0007669"/>
    <property type="project" value="TreeGrafter"/>
</dbReference>
<dbReference type="AlphaFoldDB" id="A0A7S1XI18"/>
<evidence type="ECO:0000256" key="7">
    <source>
        <dbReference type="PROSITE-ProRule" id="PRU00221"/>
    </source>
</evidence>
<evidence type="ECO:0000256" key="4">
    <source>
        <dbReference type="ARBA" id="ARBA00023187"/>
    </source>
</evidence>
<dbReference type="GO" id="GO:0032797">
    <property type="term" value="C:SMN complex"/>
    <property type="evidence" value="ECO:0007669"/>
    <property type="project" value="TreeGrafter"/>
</dbReference>
<proteinExistence type="inferred from homology"/>
<sequence>MVCPGHNRGIVELQYSAVNEDGVFMVSACLDGKPMLRDGASGDWVGTFEGHKGAVWSACINRDATLVATGAAEFSARLWDAVTGDCRHVFSMKHICKSVALANDSQRLLAGGNMPSLSLFDLNAPEATPALFPYSSRHATKIAQFIDGSSDLFMSAGSSEMLHLWDARLAPEKAEVRTLRLSGTVKSGEMSRDGRFLTLVTSNEELECWDMVALEKIRSFALPAATESASVHRECGRWVCGGQDLTVRVFDYASGQMLESHRGHHGPVWVLRFAPDGRTFSSGSDDGTIRIWQTSPTPNTVIESAIVFE</sequence>
<dbReference type="InterPro" id="IPR015943">
    <property type="entry name" value="WD40/YVTN_repeat-like_dom_sf"/>
</dbReference>